<reference evidence="6" key="2">
    <citation type="submission" date="2024-10" db="UniProtKB">
        <authorList>
            <consortium name="EnsemblProtists"/>
        </authorList>
    </citation>
    <scope>IDENTIFICATION</scope>
</reference>
<name>A0A0D3IIE8_EMIH1</name>
<dbReference type="PANTHER" id="PTHR36507">
    <property type="entry name" value="BLL1555 PROTEIN"/>
    <property type="match status" value="1"/>
</dbReference>
<protein>
    <recommendedName>
        <fullName evidence="5">Blue (type 1) copper domain-containing protein</fullName>
    </recommendedName>
</protein>
<keyword evidence="7" id="KW-1185">Reference proteome</keyword>
<dbReference type="SUPFAM" id="SSF49503">
    <property type="entry name" value="Cupredoxins"/>
    <property type="match status" value="1"/>
</dbReference>
<organism evidence="6 7">
    <name type="scientific">Emiliania huxleyi (strain CCMP1516)</name>
    <dbReference type="NCBI Taxonomy" id="280463"/>
    <lineage>
        <taxon>Eukaryota</taxon>
        <taxon>Haptista</taxon>
        <taxon>Haptophyta</taxon>
        <taxon>Prymnesiophyceae</taxon>
        <taxon>Isochrysidales</taxon>
        <taxon>Noelaerhabdaceae</taxon>
        <taxon>Emiliania</taxon>
    </lineage>
</organism>
<evidence type="ECO:0000313" key="7">
    <source>
        <dbReference type="Proteomes" id="UP000013827"/>
    </source>
</evidence>
<evidence type="ECO:0000259" key="5">
    <source>
        <dbReference type="Pfam" id="PF00127"/>
    </source>
</evidence>
<dbReference type="PaxDb" id="2903-EOD11033"/>
<dbReference type="GeneID" id="17257181"/>
<dbReference type="InterPro" id="IPR028871">
    <property type="entry name" value="BlueCu_1_BS"/>
</dbReference>
<dbReference type="InterPro" id="IPR052721">
    <property type="entry name" value="ET_Amicyanin"/>
</dbReference>
<reference evidence="7" key="1">
    <citation type="journal article" date="2013" name="Nature">
        <title>Pan genome of the phytoplankton Emiliania underpins its global distribution.</title>
        <authorList>
            <person name="Read B.A."/>
            <person name="Kegel J."/>
            <person name="Klute M.J."/>
            <person name="Kuo A."/>
            <person name="Lefebvre S.C."/>
            <person name="Maumus F."/>
            <person name="Mayer C."/>
            <person name="Miller J."/>
            <person name="Monier A."/>
            <person name="Salamov A."/>
            <person name="Young J."/>
            <person name="Aguilar M."/>
            <person name="Claverie J.M."/>
            <person name="Frickenhaus S."/>
            <person name="Gonzalez K."/>
            <person name="Herman E.K."/>
            <person name="Lin Y.C."/>
            <person name="Napier J."/>
            <person name="Ogata H."/>
            <person name="Sarno A.F."/>
            <person name="Shmutz J."/>
            <person name="Schroeder D."/>
            <person name="de Vargas C."/>
            <person name="Verret F."/>
            <person name="von Dassow P."/>
            <person name="Valentin K."/>
            <person name="Van de Peer Y."/>
            <person name="Wheeler G."/>
            <person name="Dacks J.B."/>
            <person name="Delwiche C.F."/>
            <person name="Dyhrman S.T."/>
            <person name="Glockner G."/>
            <person name="John U."/>
            <person name="Richards T."/>
            <person name="Worden A.Z."/>
            <person name="Zhang X."/>
            <person name="Grigoriev I.V."/>
            <person name="Allen A.E."/>
            <person name="Bidle K."/>
            <person name="Borodovsky M."/>
            <person name="Bowler C."/>
            <person name="Brownlee C."/>
            <person name="Cock J.M."/>
            <person name="Elias M."/>
            <person name="Gladyshev V.N."/>
            <person name="Groth M."/>
            <person name="Guda C."/>
            <person name="Hadaegh A."/>
            <person name="Iglesias-Rodriguez M.D."/>
            <person name="Jenkins J."/>
            <person name="Jones B.M."/>
            <person name="Lawson T."/>
            <person name="Leese F."/>
            <person name="Lindquist E."/>
            <person name="Lobanov A."/>
            <person name="Lomsadze A."/>
            <person name="Malik S.B."/>
            <person name="Marsh M.E."/>
            <person name="Mackinder L."/>
            <person name="Mock T."/>
            <person name="Mueller-Roeber B."/>
            <person name="Pagarete A."/>
            <person name="Parker M."/>
            <person name="Probert I."/>
            <person name="Quesneville H."/>
            <person name="Raines C."/>
            <person name="Rensing S.A."/>
            <person name="Riano-Pachon D.M."/>
            <person name="Richier S."/>
            <person name="Rokitta S."/>
            <person name="Shiraiwa Y."/>
            <person name="Soanes D.M."/>
            <person name="van der Giezen M."/>
            <person name="Wahlund T.M."/>
            <person name="Williams B."/>
            <person name="Wilson W."/>
            <person name="Wolfe G."/>
            <person name="Wurch L.L."/>
        </authorList>
    </citation>
    <scope>NUCLEOTIDE SEQUENCE</scope>
</reference>
<dbReference type="InterPro" id="IPR000923">
    <property type="entry name" value="BlueCu_1"/>
</dbReference>
<evidence type="ECO:0000256" key="4">
    <source>
        <dbReference type="ARBA" id="ARBA00023008"/>
    </source>
</evidence>
<evidence type="ECO:0000313" key="6">
    <source>
        <dbReference type="EnsemblProtists" id="EOD11033"/>
    </source>
</evidence>
<keyword evidence="4" id="KW-0186">Copper</keyword>
<dbReference type="Pfam" id="PF00127">
    <property type="entry name" value="Copper-bind"/>
    <property type="match status" value="1"/>
</dbReference>
<dbReference type="Gene3D" id="2.60.40.420">
    <property type="entry name" value="Cupredoxins - blue copper proteins"/>
    <property type="match status" value="1"/>
</dbReference>
<dbReference type="HOGENOM" id="CLU_1149030_0_0_1"/>
<dbReference type="GO" id="GO:0009055">
    <property type="term" value="F:electron transfer activity"/>
    <property type="evidence" value="ECO:0007669"/>
    <property type="project" value="InterPro"/>
</dbReference>
<keyword evidence="3" id="KW-0249">Electron transport</keyword>
<dbReference type="InterPro" id="IPR008972">
    <property type="entry name" value="Cupredoxin"/>
</dbReference>
<evidence type="ECO:0000256" key="3">
    <source>
        <dbReference type="ARBA" id="ARBA00022982"/>
    </source>
</evidence>
<dbReference type="KEGG" id="ehx:EMIHUDRAFT_248109"/>
<dbReference type="EnsemblProtists" id="EOD11033">
    <property type="protein sequence ID" value="EOD11033"/>
    <property type="gene ID" value="EMIHUDRAFT_248109"/>
</dbReference>
<sequence>MCVILHATGEASRTIQAGQAVTWISVGSHNVVSGANRIADGRFRSEWLSNGDTFSHTFDEPGEYDYFCEPHANMNARITVLGDSPAALCKPVCATNSRTWKNKCAWLNGACIGCSECLTSAATLSSSPSPPSPPPAPLLDLDAVEDAVVASLSRSLEEGGVSITLQQTTMEDLGGRSARATIVQDGAVAPTAEQICGAALKPLFLEVLADELGMAVNFAAKPAVTIVIEEEAPRVAAEIPPF</sequence>
<dbReference type="GO" id="GO:0005507">
    <property type="term" value="F:copper ion binding"/>
    <property type="evidence" value="ECO:0007669"/>
    <property type="project" value="InterPro"/>
</dbReference>
<dbReference type="PROSITE" id="PS00196">
    <property type="entry name" value="COPPER_BLUE"/>
    <property type="match status" value="1"/>
</dbReference>
<keyword evidence="2" id="KW-0479">Metal-binding</keyword>
<feature type="domain" description="Blue (type 1) copper" evidence="5">
    <location>
        <begin position="14"/>
        <end position="80"/>
    </location>
</feature>
<evidence type="ECO:0000256" key="1">
    <source>
        <dbReference type="ARBA" id="ARBA00022448"/>
    </source>
</evidence>
<dbReference type="RefSeq" id="XP_005763462.1">
    <property type="nucleotide sequence ID" value="XM_005763405.1"/>
</dbReference>
<dbReference type="AlphaFoldDB" id="A0A0D3IIE8"/>
<accession>A0A0D3IIE8</accession>
<dbReference type="PANTHER" id="PTHR36507:SF1">
    <property type="entry name" value="BLL1555 PROTEIN"/>
    <property type="match status" value="1"/>
</dbReference>
<keyword evidence="1" id="KW-0813">Transport</keyword>
<proteinExistence type="predicted"/>
<dbReference type="Proteomes" id="UP000013827">
    <property type="component" value="Unassembled WGS sequence"/>
</dbReference>
<evidence type="ECO:0000256" key="2">
    <source>
        <dbReference type="ARBA" id="ARBA00022723"/>
    </source>
</evidence>